<organism evidence="7 8">
    <name type="scientific">Belnapia rosea</name>
    <dbReference type="NCBI Taxonomy" id="938405"/>
    <lineage>
        <taxon>Bacteria</taxon>
        <taxon>Pseudomonadati</taxon>
        <taxon>Pseudomonadota</taxon>
        <taxon>Alphaproteobacteria</taxon>
        <taxon>Acetobacterales</taxon>
        <taxon>Roseomonadaceae</taxon>
        <taxon>Belnapia</taxon>
    </lineage>
</organism>
<name>A0A1G6W676_9PROT</name>
<sequence length="439" mass="47216">MARAIWILLLLGIGIAVAMWLAELGGTVEIKVGEAWIGTSFPIALLILCVTFLVLHGILSLIGAIRRWPGRLRNRRAWRHRQDGDAALTRALVALSAGTAEAARLEVRKARKLLGDTPQTLLLAAEAERLSGHDEAAAAVFRQLAEREDARFIGLRGLLRQAMARGDWDAALALAKEAEQVQPGAAWLREERAQLALQTHNWREALSLAPADAPRAPLALAAAGQEPDAARAAELERQAFQADPGFAPAAIAHARRLRAEGSPRRARSVLEDAWAASPHPDLAEPYLADDPDPLTRVKSVEMLIRRNPTASESRLLLARVALTAGLTGRARGALEAVVKSGTTDRRAYLMLAELEEAEHGETAEARAAQARWLREAATARPEPRWRCGHCAAEQRAWAPVCTACDTAGRVIWTAEPVAEQAAPAPGAKALSGPLQAVTG</sequence>
<keyword evidence="2 5" id="KW-0812">Transmembrane</keyword>
<dbReference type="EMBL" id="FMZX01000010">
    <property type="protein sequence ID" value="SDD60717.1"/>
    <property type="molecule type" value="Genomic_DNA"/>
</dbReference>
<dbReference type="GO" id="GO:0016020">
    <property type="term" value="C:membrane"/>
    <property type="evidence" value="ECO:0007669"/>
    <property type="project" value="UniProtKB-SubCell"/>
</dbReference>
<evidence type="ECO:0000313" key="7">
    <source>
        <dbReference type="EMBL" id="SDD60717.1"/>
    </source>
</evidence>
<proteinExistence type="predicted"/>
<dbReference type="AlphaFoldDB" id="A0A1G6W676"/>
<dbReference type="Pfam" id="PF07219">
    <property type="entry name" value="HemY_N"/>
    <property type="match status" value="1"/>
</dbReference>
<evidence type="ECO:0000256" key="3">
    <source>
        <dbReference type="ARBA" id="ARBA00022989"/>
    </source>
</evidence>
<reference evidence="7 8" key="1">
    <citation type="submission" date="2016-10" db="EMBL/GenBank/DDBJ databases">
        <authorList>
            <person name="de Groot N.N."/>
        </authorList>
    </citation>
    <scope>NUCLEOTIDE SEQUENCE [LARGE SCALE GENOMIC DNA]</scope>
    <source>
        <strain evidence="7 8">CPCC 100156</strain>
    </source>
</reference>
<dbReference type="Proteomes" id="UP000198925">
    <property type="component" value="Unassembled WGS sequence"/>
</dbReference>
<keyword evidence="8" id="KW-1185">Reference proteome</keyword>
<protein>
    <submittedName>
        <fullName evidence="7">HemY protein</fullName>
    </submittedName>
</protein>
<comment type="subcellular location">
    <subcellularLocation>
        <location evidence="1">Membrane</location>
    </subcellularLocation>
</comment>
<keyword evidence="4 5" id="KW-0472">Membrane</keyword>
<evidence type="ECO:0000256" key="1">
    <source>
        <dbReference type="ARBA" id="ARBA00004370"/>
    </source>
</evidence>
<gene>
    <name evidence="7" type="ORF">SAMN04487779_101065</name>
</gene>
<dbReference type="InterPro" id="IPR011990">
    <property type="entry name" value="TPR-like_helical_dom_sf"/>
</dbReference>
<dbReference type="InterPro" id="IPR010817">
    <property type="entry name" value="HemY_N"/>
</dbReference>
<dbReference type="RefSeq" id="WP_090663974.1">
    <property type="nucleotide sequence ID" value="NZ_FMZX01000010.1"/>
</dbReference>
<evidence type="ECO:0000256" key="5">
    <source>
        <dbReference type="SAM" id="Phobius"/>
    </source>
</evidence>
<evidence type="ECO:0000313" key="8">
    <source>
        <dbReference type="Proteomes" id="UP000198925"/>
    </source>
</evidence>
<accession>A0A1G6W676</accession>
<evidence type="ECO:0000256" key="4">
    <source>
        <dbReference type="ARBA" id="ARBA00023136"/>
    </source>
</evidence>
<evidence type="ECO:0000256" key="2">
    <source>
        <dbReference type="ARBA" id="ARBA00022692"/>
    </source>
</evidence>
<feature type="transmembrane region" description="Helical" evidence="5">
    <location>
        <begin position="42"/>
        <end position="65"/>
    </location>
</feature>
<feature type="domain" description="HemY N-terminal" evidence="6">
    <location>
        <begin position="26"/>
        <end position="132"/>
    </location>
</feature>
<evidence type="ECO:0000259" key="6">
    <source>
        <dbReference type="Pfam" id="PF07219"/>
    </source>
</evidence>
<dbReference type="Gene3D" id="1.25.40.10">
    <property type="entry name" value="Tetratricopeptide repeat domain"/>
    <property type="match status" value="2"/>
</dbReference>
<keyword evidence="3 5" id="KW-1133">Transmembrane helix</keyword>
<dbReference type="STRING" id="938405.SAMN02927895_01077"/>
<dbReference type="SUPFAM" id="SSF48452">
    <property type="entry name" value="TPR-like"/>
    <property type="match status" value="1"/>
</dbReference>